<feature type="domain" description="D-isomer specific 2-hydroxyacid dehydrogenase NAD-binding" evidence="6">
    <location>
        <begin position="115"/>
        <end position="288"/>
    </location>
</feature>
<comment type="similarity">
    <text evidence="1 4">Belongs to the D-isomer specific 2-hydroxyacid dehydrogenase family.</text>
</comment>
<dbReference type="SUPFAM" id="SSF52283">
    <property type="entry name" value="Formate/glycerate dehydrogenase catalytic domain-like"/>
    <property type="match status" value="1"/>
</dbReference>
<evidence type="ECO:0000256" key="4">
    <source>
        <dbReference type="RuleBase" id="RU003719"/>
    </source>
</evidence>
<dbReference type="GO" id="GO:0030267">
    <property type="term" value="F:glyoxylate reductase (NADPH) activity"/>
    <property type="evidence" value="ECO:0007669"/>
    <property type="project" value="TreeGrafter"/>
</dbReference>
<evidence type="ECO:0000256" key="2">
    <source>
        <dbReference type="ARBA" id="ARBA00023002"/>
    </source>
</evidence>
<dbReference type="InterPro" id="IPR029753">
    <property type="entry name" value="D-isomer_DH_CS"/>
</dbReference>
<keyword evidence="2 4" id="KW-0560">Oxidoreductase</keyword>
<dbReference type="PANTHER" id="PTHR10996">
    <property type="entry name" value="2-HYDROXYACID DEHYDROGENASE-RELATED"/>
    <property type="match status" value="1"/>
</dbReference>
<dbReference type="InterPro" id="IPR006140">
    <property type="entry name" value="D-isomer_DH_NAD-bd"/>
</dbReference>
<gene>
    <name evidence="7" type="ORF">A5636_06220</name>
</gene>
<comment type="caution">
    <text evidence="7">The sequence shown here is derived from an EMBL/GenBank/DDBJ whole genome shotgun (WGS) entry which is preliminary data.</text>
</comment>
<dbReference type="GO" id="GO:0051287">
    <property type="term" value="F:NAD binding"/>
    <property type="evidence" value="ECO:0007669"/>
    <property type="project" value="InterPro"/>
</dbReference>
<feature type="domain" description="D-isomer specific 2-hydroxyacid dehydrogenase catalytic" evidence="5">
    <location>
        <begin position="51"/>
        <end position="320"/>
    </location>
</feature>
<evidence type="ECO:0000259" key="6">
    <source>
        <dbReference type="Pfam" id="PF02826"/>
    </source>
</evidence>
<dbReference type="GO" id="GO:0005829">
    <property type="term" value="C:cytosol"/>
    <property type="evidence" value="ECO:0007669"/>
    <property type="project" value="TreeGrafter"/>
</dbReference>
<dbReference type="AlphaFoldDB" id="A0A1A3N2A2"/>
<proteinExistence type="inferred from homology"/>
<keyword evidence="8" id="KW-1185">Reference proteome</keyword>
<evidence type="ECO:0000259" key="5">
    <source>
        <dbReference type="Pfam" id="PF00389"/>
    </source>
</evidence>
<evidence type="ECO:0000313" key="8">
    <source>
        <dbReference type="Proteomes" id="UP000093629"/>
    </source>
</evidence>
<accession>A0A1A3N2A2</accession>
<protein>
    <submittedName>
        <fullName evidence="7">3-phosphoglycerate dehydrogenase</fullName>
    </submittedName>
</protein>
<evidence type="ECO:0000256" key="1">
    <source>
        <dbReference type="ARBA" id="ARBA00005854"/>
    </source>
</evidence>
<sequence>MTSRPRALVTAPLRGPGFDKLRQLADVVYDPWIEQTPLRIYGAEQLAERIAVERADVVVVESDSVKGPVLELGLRAIASTRGDPNNVDIPGATAAGIPVLNTPARNADAVAELTVGLLLAATRRLLTADADVRGGNMFRDGTIPYQRFRGWEIAGRTAGLVGLGAVGRATAWRLSGLGLRVIAHDPYNVQAQHSLAELFAESDVISLHAPVTEDTLGMIGADQFAAMRDGAVFLNTARAELHDTDALVEALRSGKVAAAGLDHFAGEWLPTDHPLTGMENVALTPHIGGATWNTEARQAQMVADDLAALLSGERPAHIVNPEVLET</sequence>
<evidence type="ECO:0000313" key="7">
    <source>
        <dbReference type="EMBL" id="OBK15189.1"/>
    </source>
</evidence>
<dbReference type="Proteomes" id="UP000093629">
    <property type="component" value="Unassembled WGS sequence"/>
</dbReference>
<dbReference type="Gene3D" id="3.40.50.720">
    <property type="entry name" value="NAD(P)-binding Rossmann-like Domain"/>
    <property type="match status" value="2"/>
</dbReference>
<dbReference type="InterPro" id="IPR036291">
    <property type="entry name" value="NAD(P)-bd_dom_sf"/>
</dbReference>
<dbReference type="Pfam" id="PF00389">
    <property type="entry name" value="2-Hacid_dh"/>
    <property type="match status" value="1"/>
</dbReference>
<dbReference type="OrthoDB" id="117809at2"/>
<dbReference type="PANTHER" id="PTHR10996:SF178">
    <property type="entry name" value="2-HYDROXYACID DEHYDROGENASE YGL185C-RELATED"/>
    <property type="match status" value="1"/>
</dbReference>
<dbReference type="Pfam" id="PF02826">
    <property type="entry name" value="2-Hacid_dh_C"/>
    <property type="match status" value="1"/>
</dbReference>
<reference evidence="7 8" key="1">
    <citation type="submission" date="2016-06" db="EMBL/GenBank/DDBJ databases">
        <authorList>
            <person name="Kjaerup R.B."/>
            <person name="Dalgaard T.S."/>
            <person name="Juul-Madsen H.R."/>
        </authorList>
    </citation>
    <scope>NUCLEOTIDE SEQUENCE [LARGE SCALE GENOMIC DNA]</scope>
    <source>
        <strain evidence="7 8">1245139.5</strain>
    </source>
</reference>
<dbReference type="SUPFAM" id="SSF51735">
    <property type="entry name" value="NAD(P)-binding Rossmann-fold domains"/>
    <property type="match status" value="1"/>
</dbReference>
<dbReference type="PROSITE" id="PS00670">
    <property type="entry name" value="D_2_HYDROXYACID_DH_2"/>
    <property type="match status" value="1"/>
</dbReference>
<name>A0A1A3N2A2_MYCAS</name>
<dbReference type="InterPro" id="IPR006139">
    <property type="entry name" value="D-isomer_2_OHA_DH_cat_dom"/>
</dbReference>
<dbReference type="RefSeq" id="WP_065159129.1">
    <property type="nucleotide sequence ID" value="NZ_LZLQ01000088.1"/>
</dbReference>
<keyword evidence="3" id="KW-0520">NAD</keyword>
<dbReference type="InterPro" id="IPR050223">
    <property type="entry name" value="D-isomer_2-hydroxyacid_DH"/>
</dbReference>
<organism evidence="7 8">
    <name type="scientific">Mycobacterium asiaticum</name>
    <dbReference type="NCBI Taxonomy" id="1790"/>
    <lineage>
        <taxon>Bacteria</taxon>
        <taxon>Bacillati</taxon>
        <taxon>Actinomycetota</taxon>
        <taxon>Actinomycetes</taxon>
        <taxon>Mycobacteriales</taxon>
        <taxon>Mycobacteriaceae</taxon>
        <taxon>Mycobacterium</taxon>
    </lineage>
</organism>
<dbReference type="GO" id="GO:0016618">
    <property type="term" value="F:hydroxypyruvate reductase [NAD(P)H] activity"/>
    <property type="evidence" value="ECO:0007669"/>
    <property type="project" value="TreeGrafter"/>
</dbReference>
<evidence type="ECO:0000256" key="3">
    <source>
        <dbReference type="ARBA" id="ARBA00023027"/>
    </source>
</evidence>
<dbReference type="EMBL" id="LZLQ01000088">
    <property type="protein sequence ID" value="OBK15189.1"/>
    <property type="molecule type" value="Genomic_DNA"/>
</dbReference>